<evidence type="ECO:0000313" key="3">
    <source>
        <dbReference type="Proteomes" id="UP000288730"/>
    </source>
</evidence>
<evidence type="ECO:0000256" key="1">
    <source>
        <dbReference type="SAM" id="SignalP"/>
    </source>
</evidence>
<comment type="caution">
    <text evidence="2">The sequence shown here is derived from an EMBL/GenBank/DDBJ whole genome shotgun (WGS) entry which is preliminary data.</text>
</comment>
<dbReference type="EMBL" id="SCJN01000946">
    <property type="protein sequence ID" value="RXC85730.1"/>
    <property type="molecule type" value="Genomic_DNA"/>
</dbReference>
<dbReference type="Proteomes" id="UP000288730">
    <property type="component" value="Unassembled WGS sequence"/>
</dbReference>
<feature type="non-terminal residue" evidence="2">
    <location>
        <position position="49"/>
    </location>
</feature>
<sequence length="49" mass="4709">MKALSPIAVLISALLLQGCVAAAVVGTAAVGTKAATDPRSVGTQVDDGT</sequence>
<name>A0A444R248_ECOLX</name>
<feature type="chain" id="PRO_5019173693" evidence="1">
    <location>
        <begin position="23"/>
        <end position="49"/>
    </location>
</feature>
<evidence type="ECO:0000313" key="2">
    <source>
        <dbReference type="EMBL" id="RXC85730.1"/>
    </source>
</evidence>
<protein>
    <submittedName>
        <fullName evidence="2">Osmotically-inducible protein OsmY</fullName>
    </submittedName>
</protein>
<proteinExistence type="predicted"/>
<keyword evidence="1" id="KW-0732">Signal</keyword>
<organism evidence="2 3">
    <name type="scientific">Escherichia coli</name>
    <dbReference type="NCBI Taxonomy" id="562"/>
    <lineage>
        <taxon>Bacteria</taxon>
        <taxon>Pseudomonadati</taxon>
        <taxon>Pseudomonadota</taxon>
        <taxon>Gammaproteobacteria</taxon>
        <taxon>Enterobacterales</taxon>
        <taxon>Enterobacteriaceae</taxon>
        <taxon>Escherichia</taxon>
    </lineage>
</organism>
<dbReference type="PROSITE" id="PS51257">
    <property type="entry name" value="PROKAR_LIPOPROTEIN"/>
    <property type="match status" value="1"/>
</dbReference>
<accession>A0A444R248</accession>
<reference evidence="2 3" key="1">
    <citation type="submission" date="2019-01" db="EMBL/GenBank/DDBJ databases">
        <title>Genomic analysis of febrile catheter-associated UTI E. coli isolates.</title>
        <authorList>
            <person name="Potter R."/>
            <person name="Zou Z."/>
            <person name="Henderson J."/>
            <person name="Dantas G."/>
        </authorList>
    </citation>
    <scope>NUCLEOTIDE SEQUENCE [LARGE SCALE GENOMIC DNA]</scope>
    <source>
        <strain evidence="2 3">29_CAASB</strain>
    </source>
</reference>
<feature type="signal peptide" evidence="1">
    <location>
        <begin position="1"/>
        <end position="22"/>
    </location>
</feature>
<dbReference type="AlphaFoldDB" id="A0A444R248"/>
<gene>
    <name evidence="2" type="ORF">EPS76_32090</name>
</gene>